<keyword evidence="2" id="KW-0489">Methyltransferase</keyword>
<proteinExistence type="predicted"/>
<dbReference type="RefSeq" id="WP_084437009.1">
    <property type="nucleotide sequence ID" value="NZ_BNAP01000002.1"/>
</dbReference>
<dbReference type="AlphaFoldDB" id="A0A8J3H5Z0"/>
<dbReference type="EMBL" id="BNAP01000002">
    <property type="protein sequence ID" value="GHG83699.1"/>
    <property type="molecule type" value="Genomic_DNA"/>
</dbReference>
<evidence type="ECO:0000313" key="2">
    <source>
        <dbReference type="EMBL" id="GHG83699.1"/>
    </source>
</evidence>
<dbReference type="GO" id="GO:0032259">
    <property type="term" value="P:methylation"/>
    <property type="evidence" value="ECO:0007669"/>
    <property type="project" value="UniProtKB-KW"/>
</dbReference>
<dbReference type="InterPro" id="IPR013216">
    <property type="entry name" value="Methyltransf_11"/>
</dbReference>
<dbReference type="GO" id="GO:0008757">
    <property type="term" value="F:S-adenosylmethionine-dependent methyltransferase activity"/>
    <property type="evidence" value="ECO:0007669"/>
    <property type="project" value="InterPro"/>
</dbReference>
<dbReference type="Proteomes" id="UP000611500">
    <property type="component" value="Unassembled WGS sequence"/>
</dbReference>
<organism evidence="2 3">
    <name type="scientific">Pseudodonghicola xiamenensis</name>
    <dbReference type="NCBI Taxonomy" id="337702"/>
    <lineage>
        <taxon>Bacteria</taxon>
        <taxon>Pseudomonadati</taxon>
        <taxon>Pseudomonadota</taxon>
        <taxon>Alphaproteobacteria</taxon>
        <taxon>Rhodobacterales</taxon>
        <taxon>Paracoccaceae</taxon>
        <taxon>Pseudodonghicola</taxon>
    </lineage>
</organism>
<accession>A0A8J3H5Z0</accession>
<name>A0A8J3H5Z0_9RHOB</name>
<dbReference type="InterPro" id="IPR029063">
    <property type="entry name" value="SAM-dependent_MTases_sf"/>
</dbReference>
<gene>
    <name evidence="2" type="ORF">GCM10010961_09290</name>
</gene>
<sequence>MRKPSGFADRYQSVLVPVIFEPWTREMLRRASPRAGEHVLDLACGTGVITRQTAKLAPARLTAVDHSPEMLDVARSLAASAGLDADWVEADAAELPFDDDHFDLALCQQALQFFPNRPAALCELRRVVKPEGRVAFCVQRGLDVNPMLSAQAAALDAHVGKEAGDAVRAICSLSEGSDLRDLFEDAGFQDIEIEAVTLILHHPDAKAFAAGAMGGMHTGDKLSGLANKSAEHAVEAFLTGLAEYLQGPALRFPHSANIVLART</sequence>
<dbReference type="Pfam" id="PF08241">
    <property type="entry name" value="Methyltransf_11"/>
    <property type="match status" value="1"/>
</dbReference>
<comment type="caution">
    <text evidence="2">The sequence shown here is derived from an EMBL/GenBank/DDBJ whole genome shotgun (WGS) entry which is preliminary data.</text>
</comment>
<dbReference type="CDD" id="cd02440">
    <property type="entry name" value="AdoMet_MTases"/>
    <property type="match status" value="1"/>
</dbReference>
<evidence type="ECO:0000313" key="3">
    <source>
        <dbReference type="Proteomes" id="UP000611500"/>
    </source>
</evidence>
<dbReference type="Gene3D" id="3.40.50.150">
    <property type="entry name" value="Vaccinia Virus protein VP39"/>
    <property type="match status" value="1"/>
</dbReference>
<evidence type="ECO:0000259" key="1">
    <source>
        <dbReference type="Pfam" id="PF08241"/>
    </source>
</evidence>
<keyword evidence="2" id="KW-0830">Ubiquinone</keyword>
<protein>
    <submittedName>
        <fullName evidence="2">Ubiquinone/menaquinone biosynthesis methyltransferase</fullName>
    </submittedName>
</protein>
<dbReference type="PANTHER" id="PTHR43591">
    <property type="entry name" value="METHYLTRANSFERASE"/>
    <property type="match status" value="1"/>
</dbReference>
<keyword evidence="2" id="KW-0808">Transferase</keyword>
<reference evidence="2" key="2">
    <citation type="submission" date="2020-09" db="EMBL/GenBank/DDBJ databases">
        <authorList>
            <person name="Sun Q."/>
            <person name="Zhou Y."/>
        </authorList>
    </citation>
    <scope>NUCLEOTIDE SEQUENCE</scope>
    <source>
        <strain evidence="2">CGMCC 1.7081</strain>
    </source>
</reference>
<dbReference type="SUPFAM" id="SSF53335">
    <property type="entry name" value="S-adenosyl-L-methionine-dependent methyltransferases"/>
    <property type="match status" value="1"/>
</dbReference>
<reference evidence="2" key="1">
    <citation type="journal article" date="2014" name="Int. J. Syst. Evol. Microbiol.">
        <title>Complete genome sequence of Corynebacterium casei LMG S-19264T (=DSM 44701T), isolated from a smear-ripened cheese.</title>
        <authorList>
            <consortium name="US DOE Joint Genome Institute (JGI-PGF)"/>
            <person name="Walter F."/>
            <person name="Albersmeier A."/>
            <person name="Kalinowski J."/>
            <person name="Ruckert C."/>
        </authorList>
    </citation>
    <scope>NUCLEOTIDE SEQUENCE</scope>
    <source>
        <strain evidence="2">CGMCC 1.7081</strain>
    </source>
</reference>
<keyword evidence="3" id="KW-1185">Reference proteome</keyword>
<feature type="domain" description="Methyltransferase type 11" evidence="1">
    <location>
        <begin position="40"/>
        <end position="136"/>
    </location>
</feature>